<proteinExistence type="predicted"/>
<keyword evidence="1" id="KW-1133">Transmembrane helix</keyword>
<keyword evidence="3" id="KW-1185">Reference proteome</keyword>
<dbReference type="EMBL" id="CP022685">
    <property type="protein sequence ID" value="ATL26745.1"/>
    <property type="molecule type" value="Genomic_DNA"/>
</dbReference>
<evidence type="ECO:0000313" key="3">
    <source>
        <dbReference type="Proteomes" id="UP000221011"/>
    </source>
</evidence>
<dbReference type="KEGG" id="sfk:KY5_1727"/>
<dbReference type="PROSITE" id="PS51257">
    <property type="entry name" value="PROKAR_LIPOPROTEIN"/>
    <property type="match status" value="1"/>
</dbReference>
<keyword evidence="1" id="KW-0472">Membrane</keyword>
<evidence type="ECO:0000256" key="1">
    <source>
        <dbReference type="SAM" id="Phobius"/>
    </source>
</evidence>
<protein>
    <recommendedName>
        <fullName evidence="4">Lipoprotein</fullName>
    </recommendedName>
</protein>
<keyword evidence="1" id="KW-0812">Transmembrane</keyword>
<name>A0A291Q5I2_9ACTN</name>
<gene>
    <name evidence="2" type="ORF">KY5_1727</name>
</gene>
<feature type="transmembrane region" description="Helical" evidence="1">
    <location>
        <begin position="20"/>
        <end position="39"/>
    </location>
</feature>
<accession>A0A291Q5I2</accession>
<reference evidence="2 3" key="1">
    <citation type="submission" date="2017-08" db="EMBL/GenBank/DDBJ databases">
        <title>Complete Genome Sequence of Streptomyces formicae KY5, the formicamycin producer.</title>
        <authorList>
            <person name="Holmes N.A."/>
            <person name="Devine R."/>
            <person name="Qin Z."/>
            <person name="Seipke R.F."/>
            <person name="Wilkinson B."/>
            <person name="Hutchings M.I."/>
        </authorList>
    </citation>
    <scope>NUCLEOTIDE SEQUENCE [LARGE SCALE GENOMIC DNA]</scope>
    <source>
        <strain evidence="2 3">KY5</strain>
    </source>
</reference>
<evidence type="ECO:0008006" key="4">
    <source>
        <dbReference type="Google" id="ProtNLM"/>
    </source>
</evidence>
<evidence type="ECO:0000313" key="2">
    <source>
        <dbReference type="EMBL" id="ATL26745.1"/>
    </source>
</evidence>
<organism evidence="2 3">
    <name type="scientific">Streptomyces formicae</name>
    <dbReference type="NCBI Taxonomy" id="1616117"/>
    <lineage>
        <taxon>Bacteria</taxon>
        <taxon>Bacillati</taxon>
        <taxon>Actinomycetota</taxon>
        <taxon>Actinomycetes</taxon>
        <taxon>Kitasatosporales</taxon>
        <taxon>Streptomycetaceae</taxon>
        <taxon>Streptomyces</taxon>
    </lineage>
</organism>
<dbReference type="AlphaFoldDB" id="A0A291Q5I2"/>
<dbReference type="Proteomes" id="UP000221011">
    <property type="component" value="Chromosome"/>
</dbReference>
<sequence length="40" mass="4615">MNDRQWQPRKRWTGPEKWQVCIGLLGLLATITGCVGQFVQ</sequence>